<evidence type="ECO:0000256" key="2">
    <source>
        <dbReference type="ARBA" id="ARBA00009772"/>
    </source>
</evidence>
<evidence type="ECO:0000256" key="1">
    <source>
        <dbReference type="ARBA" id="ARBA00002578"/>
    </source>
</evidence>
<dbReference type="PANTHER" id="PTHR30065:SF1">
    <property type="entry name" value="SURFACE PRESENTATION OF ANTIGENS PROTEIN SPAR"/>
    <property type="match status" value="1"/>
</dbReference>
<gene>
    <name evidence="11" type="primary">fliR</name>
    <name evidence="11" type="ORF">GCM10007043_09670</name>
</gene>
<dbReference type="EMBL" id="BMOF01000014">
    <property type="protein sequence ID" value="GGJ97820.1"/>
    <property type="molecule type" value="Genomic_DNA"/>
</dbReference>
<dbReference type="Pfam" id="PF01311">
    <property type="entry name" value="Bac_export_1"/>
    <property type="match status" value="1"/>
</dbReference>
<proteinExistence type="inferred from homology"/>
<dbReference type="InterPro" id="IPR006303">
    <property type="entry name" value="FliR"/>
</dbReference>
<keyword evidence="4 10" id="KW-1003">Cell membrane</keyword>
<dbReference type="GO" id="GO:0006605">
    <property type="term" value="P:protein targeting"/>
    <property type="evidence" value="ECO:0007669"/>
    <property type="project" value="UniProtKB-UniRule"/>
</dbReference>
<keyword evidence="11" id="KW-0969">Cilium</keyword>
<dbReference type="Proteomes" id="UP000637720">
    <property type="component" value="Unassembled WGS sequence"/>
</dbReference>
<reference evidence="11" key="1">
    <citation type="journal article" date="2014" name="Int. J. Syst. Evol. Microbiol.">
        <title>Complete genome sequence of Corynebacterium casei LMG S-19264T (=DSM 44701T), isolated from a smear-ripened cheese.</title>
        <authorList>
            <consortium name="US DOE Joint Genome Institute (JGI-PGF)"/>
            <person name="Walter F."/>
            <person name="Albersmeier A."/>
            <person name="Kalinowski J."/>
            <person name="Ruckert C."/>
        </authorList>
    </citation>
    <scope>NUCLEOTIDE SEQUENCE</scope>
    <source>
        <strain evidence="11">JCM 14719</strain>
    </source>
</reference>
<keyword evidence="11" id="KW-0282">Flagellum</keyword>
<keyword evidence="12" id="KW-1185">Reference proteome</keyword>
<evidence type="ECO:0000256" key="10">
    <source>
        <dbReference type="RuleBase" id="RU362071"/>
    </source>
</evidence>
<feature type="transmembrane region" description="Helical" evidence="10">
    <location>
        <begin position="155"/>
        <end position="173"/>
    </location>
</feature>
<dbReference type="GO" id="GO:0044780">
    <property type="term" value="P:bacterial-type flagellum assembly"/>
    <property type="evidence" value="ECO:0007669"/>
    <property type="project" value="UniProtKB-UniRule"/>
</dbReference>
<reference evidence="11" key="2">
    <citation type="submission" date="2020-09" db="EMBL/GenBank/DDBJ databases">
        <authorList>
            <person name="Sun Q."/>
            <person name="Ohkuma M."/>
        </authorList>
    </citation>
    <scope>NUCLEOTIDE SEQUENCE</scope>
    <source>
        <strain evidence="11">JCM 14719</strain>
    </source>
</reference>
<feature type="transmembrane region" description="Helical" evidence="10">
    <location>
        <begin position="210"/>
        <end position="234"/>
    </location>
</feature>
<evidence type="ECO:0000256" key="3">
    <source>
        <dbReference type="ARBA" id="ARBA00021717"/>
    </source>
</evidence>
<evidence type="ECO:0000313" key="12">
    <source>
        <dbReference type="Proteomes" id="UP000637720"/>
    </source>
</evidence>
<dbReference type="GO" id="GO:0009425">
    <property type="term" value="C:bacterial-type flagellum basal body"/>
    <property type="evidence" value="ECO:0007669"/>
    <property type="project" value="UniProtKB-SubCell"/>
</dbReference>
<comment type="caution">
    <text evidence="11">The sequence shown here is derived from an EMBL/GenBank/DDBJ whole genome shotgun (WGS) entry which is preliminary data.</text>
</comment>
<keyword evidence="11" id="KW-0966">Cell projection</keyword>
<dbReference type="PANTHER" id="PTHR30065">
    <property type="entry name" value="FLAGELLAR BIOSYNTHETIC PROTEIN FLIR"/>
    <property type="match status" value="1"/>
</dbReference>
<feature type="transmembrane region" description="Helical" evidence="10">
    <location>
        <begin position="12"/>
        <end position="29"/>
    </location>
</feature>
<dbReference type="NCBIfam" id="TIGR01400">
    <property type="entry name" value="fliR"/>
    <property type="match status" value="1"/>
</dbReference>
<dbReference type="PRINTS" id="PR00953">
    <property type="entry name" value="TYPE3IMRPROT"/>
</dbReference>
<keyword evidence="6 10" id="KW-1133">Transmembrane helix</keyword>
<evidence type="ECO:0000256" key="8">
    <source>
        <dbReference type="ARBA" id="ARBA00023143"/>
    </source>
</evidence>
<feature type="transmembrane region" description="Helical" evidence="10">
    <location>
        <begin position="72"/>
        <end position="96"/>
    </location>
</feature>
<evidence type="ECO:0000256" key="6">
    <source>
        <dbReference type="ARBA" id="ARBA00022989"/>
    </source>
</evidence>
<protein>
    <recommendedName>
        <fullName evidence="3 9">Flagellar biosynthetic protein FliR</fullName>
    </recommendedName>
</protein>
<comment type="function">
    <text evidence="1 10">Role in flagellar biosynthesis.</text>
</comment>
<dbReference type="AlphaFoldDB" id="A0A8J3FAJ3"/>
<sequence>MAEGLTQLPAYGLVLVRMTAFFAVAPVFAGRTVPPMVKAGWAALVALLAMGAVSTADIPLNGRYVLLAAKEALVGLALGFLATLLFSAVQTAGGWLDLQAGYAVSALFDPQSGVQVPLLAHVKHVLALLFFLASDGPHLLVDGIVHSVRLIPVDRLAVPLASAATSAFFVQAFLHMTVIAAKLALPFSAALFLADLALGMLGRAAPQLNVFVIGLPVKIGLNLLAMAVGLSVFFCRAARVVPRTLHRLSRAASPSGRVALMRGRTTPWG</sequence>
<keyword evidence="8 10" id="KW-0975">Bacterial flagellum</keyword>
<dbReference type="GO" id="GO:0005886">
    <property type="term" value="C:plasma membrane"/>
    <property type="evidence" value="ECO:0007669"/>
    <property type="project" value="UniProtKB-SubCell"/>
</dbReference>
<evidence type="ECO:0000256" key="4">
    <source>
        <dbReference type="ARBA" id="ARBA00022475"/>
    </source>
</evidence>
<accession>A0A8J3FAJ3</accession>
<comment type="subcellular location">
    <subcellularLocation>
        <location evidence="10">Cell membrane</location>
        <topology evidence="10">Multi-pass membrane protein</topology>
    </subcellularLocation>
    <subcellularLocation>
        <location evidence="10">Bacterial flagellum basal body</location>
    </subcellularLocation>
</comment>
<name>A0A8J3FAJ3_9BACI</name>
<dbReference type="RefSeq" id="WP_188816939.1">
    <property type="nucleotide sequence ID" value="NZ_BMOF01000014.1"/>
</dbReference>
<organism evidence="11 12">
    <name type="scientific">Calditerricola satsumensis</name>
    <dbReference type="NCBI Taxonomy" id="373054"/>
    <lineage>
        <taxon>Bacteria</taxon>
        <taxon>Bacillati</taxon>
        <taxon>Bacillota</taxon>
        <taxon>Bacilli</taxon>
        <taxon>Bacillales</taxon>
        <taxon>Bacillaceae</taxon>
        <taxon>Calditerricola</taxon>
    </lineage>
</organism>
<evidence type="ECO:0000256" key="7">
    <source>
        <dbReference type="ARBA" id="ARBA00023136"/>
    </source>
</evidence>
<feature type="transmembrane region" description="Helical" evidence="10">
    <location>
        <begin position="41"/>
        <end position="60"/>
    </location>
</feature>
<evidence type="ECO:0000313" key="11">
    <source>
        <dbReference type="EMBL" id="GGJ97820.1"/>
    </source>
</evidence>
<feature type="transmembrane region" description="Helical" evidence="10">
    <location>
        <begin position="179"/>
        <end position="198"/>
    </location>
</feature>
<evidence type="ECO:0000256" key="5">
    <source>
        <dbReference type="ARBA" id="ARBA00022692"/>
    </source>
</evidence>
<dbReference type="InterPro" id="IPR002010">
    <property type="entry name" value="T3SS_IM_R"/>
</dbReference>
<evidence type="ECO:0000256" key="9">
    <source>
        <dbReference type="NCBIfam" id="TIGR01400"/>
    </source>
</evidence>
<keyword evidence="7 10" id="KW-0472">Membrane</keyword>
<comment type="similarity">
    <text evidence="2 10">Belongs to the FliR/MopE/SpaR family.</text>
</comment>
<keyword evidence="5 10" id="KW-0812">Transmembrane</keyword>